<evidence type="ECO:0000256" key="2">
    <source>
        <dbReference type="ARBA" id="ARBA00022801"/>
    </source>
</evidence>
<dbReference type="PROSITE" id="PS51195">
    <property type="entry name" value="Q_MOTIF"/>
    <property type="match status" value="1"/>
</dbReference>
<dbReference type="AlphaFoldDB" id="A0A9X2S7E4"/>
<comment type="similarity">
    <text evidence="5">Belongs to the DEAD box helicase family.</text>
</comment>
<feature type="domain" description="Helicase C-terminal" evidence="9">
    <location>
        <begin position="215"/>
        <end position="376"/>
    </location>
</feature>
<proteinExistence type="inferred from homology"/>
<dbReference type="EMBL" id="JANIPJ010000002">
    <property type="protein sequence ID" value="MCR2803224.1"/>
    <property type="molecule type" value="Genomic_DNA"/>
</dbReference>
<dbReference type="Pfam" id="PF00270">
    <property type="entry name" value="DEAD"/>
    <property type="match status" value="1"/>
</dbReference>
<evidence type="ECO:0000313" key="12">
    <source>
        <dbReference type="Proteomes" id="UP001141950"/>
    </source>
</evidence>
<dbReference type="SUPFAM" id="SSF52540">
    <property type="entry name" value="P-loop containing nucleoside triphosphate hydrolases"/>
    <property type="match status" value="1"/>
</dbReference>
<dbReference type="GO" id="GO:0005524">
    <property type="term" value="F:ATP binding"/>
    <property type="evidence" value="ECO:0007669"/>
    <property type="project" value="UniProtKB-KW"/>
</dbReference>
<comment type="caution">
    <text evidence="11">The sequence shown here is derived from an EMBL/GenBank/DDBJ whole genome shotgun (WGS) entry which is preliminary data.</text>
</comment>
<reference evidence="11" key="1">
    <citation type="submission" date="2022-08" db="EMBL/GenBank/DDBJ databases">
        <title>The genomic sequence of strain Paenibacillus sp. SCIV0701.</title>
        <authorList>
            <person name="Zhao H."/>
        </authorList>
    </citation>
    <scope>NUCLEOTIDE SEQUENCE</scope>
    <source>
        <strain evidence="11">SCIV0701</strain>
    </source>
</reference>
<organism evidence="11 12">
    <name type="scientific">Paenibacillus soyae</name>
    <dbReference type="NCBI Taxonomy" id="2969249"/>
    <lineage>
        <taxon>Bacteria</taxon>
        <taxon>Bacillati</taxon>
        <taxon>Bacillota</taxon>
        <taxon>Bacilli</taxon>
        <taxon>Bacillales</taxon>
        <taxon>Paenibacillaceae</taxon>
        <taxon>Paenibacillus</taxon>
    </lineage>
</organism>
<dbReference type="Pfam" id="PF00271">
    <property type="entry name" value="Helicase_C"/>
    <property type="match status" value="1"/>
</dbReference>
<evidence type="ECO:0000256" key="4">
    <source>
        <dbReference type="ARBA" id="ARBA00022840"/>
    </source>
</evidence>
<feature type="domain" description="DEAD-box RNA helicase Q" evidence="10">
    <location>
        <begin position="3"/>
        <end position="31"/>
    </location>
</feature>
<dbReference type="CDD" id="cd18787">
    <property type="entry name" value="SF2_C_DEAD"/>
    <property type="match status" value="1"/>
</dbReference>
<evidence type="ECO:0000256" key="6">
    <source>
        <dbReference type="PROSITE-ProRule" id="PRU00552"/>
    </source>
</evidence>
<dbReference type="InterPro" id="IPR014001">
    <property type="entry name" value="Helicase_ATP-bd"/>
</dbReference>
<dbReference type="Gene3D" id="3.40.50.300">
    <property type="entry name" value="P-loop containing nucleotide triphosphate hydrolases"/>
    <property type="match status" value="2"/>
</dbReference>
<dbReference type="InterPro" id="IPR014014">
    <property type="entry name" value="RNA_helicase_DEAD_Q_motif"/>
</dbReference>
<evidence type="ECO:0000256" key="5">
    <source>
        <dbReference type="ARBA" id="ARBA00038437"/>
    </source>
</evidence>
<dbReference type="CDD" id="cd00268">
    <property type="entry name" value="DEADc"/>
    <property type="match status" value="1"/>
</dbReference>
<keyword evidence="12" id="KW-1185">Reference proteome</keyword>
<dbReference type="PROSITE" id="PS51192">
    <property type="entry name" value="HELICASE_ATP_BIND_1"/>
    <property type="match status" value="1"/>
</dbReference>
<dbReference type="Proteomes" id="UP001141950">
    <property type="component" value="Unassembled WGS sequence"/>
</dbReference>
<evidence type="ECO:0000259" key="9">
    <source>
        <dbReference type="PROSITE" id="PS51194"/>
    </source>
</evidence>
<evidence type="ECO:0000256" key="1">
    <source>
        <dbReference type="ARBA" id="ARBA00022741"/>
    </source>
</evidence>
<gene>
    <name evidence="11" type="ORF">NQZ67_04940</name>
</gene>
<dbReference type="PANTHER" id="PTHR47959:SF1">
    <property type="entry name" value="ATP-DEPENDENT RNA HELICASE DBPA"/>
    <property type="match status" value="1"/>
</dbReference>
<dbReference type="InterPro" id="IPR011545">
    <property type="entry name" value="DEAD/DEAH_box_helicase_dom"/>
</dbReference>
<evidence type="ECO:0000259" key="10">
    <source>
        <dbReference type="PROSITE" id="PS51195"/>
    </source>
</evidence>
<feature type="region of interest" description="Disordered" evidence="7">
    <location>
        <begin position="367"/>
        <end position="530"/>
    </location>
</feature>
<dbReference type="InterPro" id="IPR027417">
    <property type="entry name" value="P-loop_NTPase"/>
</dbReference>
<dbReference type="PANTHER" id="PTHR47959">
    <property type="entry name" value="ATP-DEPENDENT RNA HELICASE RHLE-RELATED"/>
    <property type="match status" value="1"/>
</dbReference>
<dbReference type="SMART" id="SM00490">
    <property type="entry name" value="HELICc"/>
    <property type="match status" value="1"/>
</dbReference>
<evidence type="ECO:0000256" key="7">
    <source>
        <dbReference type="SAM" id="MobiDB-lite"/>
    </source>
</evidence>
<evidence type="ECO:0000259" key="8">
    <source>
        <dbReference type="PROSITE" id="PS51192"/>
    </source>
</evidence>
<dbReference type="InterPro" id="IPR050079">
    <property type="entry name" value="DEAD_box_RNA_helicase"/>
</dbReference>
<dbReference type="RefSeq" id="WP_257443284.1">
    <property type="nucleotide sequence ID" value="NZ_JANIPJ010000002.1"/>
</dbReference>
<feature type="compositionally biased region" description="Basic and acidic residues" evidence="7">
    <location>
        <begin position="464"/>
        <end position="473"/>
    </location>
</feature>
<feature type="compositionally biased region" description="Gly residues" evidence="7">
    <location>
        <begin position="395"/>
        <end position="415"/>
    </location>
</feature>
<keyword evidence="1" id="KW-0547">Nucleotide-binding</keyword>
<feature type="compositionally biased region" description="Gly residues" evidence="7">
    <location>
        <begin position="510"/>
        <end position="520"/>
    </location>
</feature>
<dbReference type="SMART" id="SM00487">
    <property type="entry name" value="DEXDc"/>
    <property type="match status" value="1"/>
</dbReference>
<accession>A0A9X2S7E4</accession>
<protein>
    <submittedName>
        <fullName evidence="11">DEAD/DEAH box helicase</fullName>
    </submittedName>
</protein>
<dbReference type="GO" id="GO:0003724">
    <property type="term" value="F:RNA helicase activity"/>
    <property type="evidence" value="ECO:0007669"/>
    <property type="project" value="InterPro"/>
</dbReference>
<dbReference type="GO" id="GO:0005829">
    <property type="term" value="C:cytosol"/>
    <property type="evidence" value="ECO:0007669"/>
    <property type="project" value="TreeGrafter"/>
</dbReference>
<evidence type="ECO:0000313" key="11">
    <source>
        <dbReference type="EMBL" id="MCR2803224.1"/>
    </source>
</evidence>
<dbReference type="InterPro" id="IPR001650">
    <property type="entry name" value="Helicase_C-like"/>
</dbReference>
<sequence>MSNAFRALGISEQLNDLLKQNGISEPTPVQRQTIPILMKGNDVIAQAQTGTGKTLAFALPILERINPQKEQVQALILTPTRELAIQITTELKKLAPAFEANVLAAYGGQDVEAQIRKLQRAPHIVVATPGRLIDHMSRGTVSLGKLSMLVLDEADQMLHMGFLPEVESIITQTPKARQTMLFSATMPDAIRRLASAYMNEPEDVQIRSANVTLDSITQLVIDTTDRGKQRALIQLLEQHSPYLAVVFCRTKVRAKKLNEALQDAGFESDELHGDLTQAKREQVMKRFREAKLQVLVATDVAARGLDVEGVTHVYNYDMPLDGESYIHRIGRTGRAGQSGMAVTLATPYDTSKLASIERSINARLEHRAIDREGGLSSGGRRGGSSEAKGRDAAGNRGGASRGGRGAADGKGGKPAGGRATAKDASAGSFKKSEQAPKKKSANPWEISEEDLMFASKYTGGGGRPSDRGGKRNDASPGKSRTASQGGARGRSGDARKSGRPNGGPAARTGGKPGSGGGRGGSATRSKGRGR</sequence>
<dbReference type="InterPro" id="IPR044742">
    <property type="entry name" value="DEAD/DEAH_RhlB"/>
</dbReference>
<dbReference type="PROSITE" id="PS51194">
    <property type="entry name" value="HELICASE_CTER"/>
    <property type="match status" value="1"/>
</dbReference>
<keyword evidence="3 11" id="KW-0347">Helicase</keyword>
<evidence type="ECO:0000256" key="3">
    <source>
        <dbReference type="ARBA" id="ARBA00022806"/>
    </source>
</evidence>
<feature type="short sequence motif" description="Q motif" evidence="6">
    <location>
        <begin position="3"/>
        <end position="31"/>
    </location>
</feature>
<dbReference type="GO" id="GO:0016787">
    <property type="term" value="F:hydrolase activity"/>
    <property type="evidence" value="ECO:0007669"/>
    <property type="project" value="UniProtKB-KW"/>
</dbReference>
<name>A0A9X2S7E4_9BACL</name>
<dbReference type="GO" id="GO:0003676">
    <property type="term" value="F:nucleic acid binding"/>
    <property type="evidence" value="ECO:0007669"/>
    <property type="project" value="InterPro"/>
</dbReference>
<feature type="domain" description="Helicase ATP-binding" evidence="8">
    <location>
        <begin position="34"/>
        <end position="204"/>
    </location>
</feature>
<keyword evidence="4" id="KW-0067">ATP-binding</keyword>
<keyword evidence="2" id="KW-0378">Hydrolase</keyword>